<dbReference type="GO" id="GO:0000049">
    <property type="term" value="F:tRNA binding"/>
    <property type="evidence" value="ECO:0007669"/>
    <property type="project" value="TreeGrafter"/>
</dbReference>
<dbReference type="EMBL" id="SDRB02010787">
    <property type="protein sequence ID" value="THG04341.1"/>
    <property type="molecule type" value="Genomic_DNA"/>
</dbReference>
<dbReference type="SUPFAM" id="SSF55681">
    <property type="entry name" value="Class II aaRS and biotin synthetases"/>
    <property type="match status" value="1"/>
</dbReference>
<dbReference type="Proteomes" id="UP000306102">
    <property type="component" value="Unassembled WGS sequence"/>
</dbReference>
<dbReference type="STRING" id="542762.A0A4S4DMV2"/>
<dbReference type="InterPro" id="IPR024084">
    <property type="entry name" value="IsoPropMal-DH-like_dom"/>
</dbReference>
<dbReference type="Gene3D" id="3.30.930.10">
    <property type="entry name" value="Bira Bifunctional Protein, Domain 2"/>
    <property type="match status" value="1"/>
</dbReference>
<protein>
    <recommendedName>
        <fullName evidence="9">Aminoacyl-transfer RNA synthetases class-II family profile domain-containing protein</fullName>
    </recommendedName>
</protein>
<dbReference type="GO" id="GO:0005524">
    <property type="term" value="F:ATP binding"/>
    <property type="evidence" value="ECO:0007669"/>
    <property type="project" value="InterPro"/>
</dbReference>
<evidence type="ECO:0000256" key="3">
    <source>
        <dbReference type="ARBA" id="ARBA00022741"/>
    </source>
</evidence>
<dbReference type="AlphaFoldDB" id="A0A4S4DMV2"/>
<reference evidence="7 8" key="1">
    <citation type="journal article" date="2018" name="Proc. Natl. Acad. Sci. U.S.A.">
        <title>Draft genome sequence of Camellia sinensis var. sinensis provides insights into the evolution of the tea genome and tea quality.</title>
        <authorList>
            <person name="Wei C."/>
            <person name="Yang H."/>
            <person name="Wang S."/>
            <person name="Zhao J."/>
            <person name="Liu C."/>
            <person name="Gao L."/>
            <person name="Xia E."/>
            <person name="Lu Y."/>
            <person name="Tai Y."/>
            <person name="She G."/>
            <person name="Sun J."/>
            <person name="Cao H."/>
            <person name="Tong W."/>
            <person name="Gao Q."/>
            <person name="Li Y."/>
            <person name="Deng W."/>
            <person name="Jiang X."/>
            <person name="Wang W."/>
            <person name="Chen Q."/>
            <person name="Zhang S."/>
            <person name="Li H."/>
            <person name="Wu J."/>
            <person name="Wang P."/>
            <person name="Li P."/>
            <person name="Shi C."/>
            <person name="Zheng F."/>
            <person name="Jian J."/>
            <person name="Huang B."/>
            <person name="Shan D."/>
            <person name="Shi M."/>
            <person name="Fang C."/>
            <person name="Yue Y."/>
            <person name="Li F."/>
            <person name="Li D."/>
            <person name="Wei S."/>
            <person name="Han B."/>
            <person name="Jiang C."/>
            <person name="Yin Y."/>
            <person name="Xia T."/>
            <person name="Zhang Z."/>
            <person name="Bennetzen J.L."/>
            <person name="Zhao S."/>
            <person name="Wan X."/>
        </authorList>
    </citation>
    <scope>NUCLEOTIDE SEQUENCE [LARGE SCALE GENOMIC DNA]</scope>
    <source>
        <strain evidence="8">cv. Shuchazao</strain>
        <tissue evidence="7">Leaf</tissue>
    </source>
</reference>
<dbReference type="InterPro" id="IPR004364">
    <property type="entry name" value="Aa-tRNA-synt_II"/>
</dbReference>
<name>A0A4S4DMV2_CAMSN</name>
<comment type="caution">
    <text evidence="7">The sequence shown here is derived from an EMBL/GenBank/DDBJ whole genome shotgun (WGS) entry which is preliminary data.</text>
</comment>
<sequence>MIPQTSSWPYRQNWPGIDSSIHRSIQASSLVRVRVRSSFFILVGHFLEETCVNPTFIINHPEIMSPLAKWHRTKPSLTERFELFVNKREVCNAYTELNDPVVQRQRFADQLKDQQSGDDDAMALDETFCTALEYGLPPTGGWGLGIDRLTMMMTDWQNIKLLAWVQYRFSICQYACQSAYRSINALEAEYPHVELSHMYVDNAAMELVRDPKQVFGVYYAELDPIWRYLMELVPGGSPNPECVVVCKIAFVSAVRLADLKKNADGQESLVFATLAVVMRCVISGYEICDISYDKKVLVMRYVTGGYEICDVGYDSKGLVMRCGYEICDQ</sequence>
<evidence type="ECO:0008006" key="9">
    <source>
        <dbReference type="Google" id="ProtNLM"/>
    </source>
</evidence>
<gene>
    <name evidence="7" type="ORF">TEA_018033</name>
</gene>
<organism evidence="7 8">
    <name type="scientific">Camellia sinensis var. sinensis</name>
    <name type="common">China tea</name>
    <dbReference type="NCBI Taxonomy" id="542762"/>
    <lineage>
        <taxon>Eukaryota</taxon>
        <taxon>Viridiplantae</taxon>
        <taxon>Streptophyta</taxon>
        <taxon>Embryophyta</taxon>
        <taxon>Tracheophyta</taxon>
        <taxon>Spermatophyta</taxon>
        <taxon>Magnoliopsida</taxon>
        <taxon>eudicotyledons</taxon>
        <taxon>Gunneridae</taxon>
        <taxon>Pentapetalae</taxon>
        <taxon>asterids</taxon>
        <taxon>Ericales</taxon>
        <taxon>Theaceae</taxon>
        <taxon>Camellia</taxon>
    </lineage>
</organism>
<evidence type="ECO:0000259" key="6">
    <source>
        <dbReference type="Pfam" id="PF00180"/>
    </source>
</evidence>
<keyword evidence="3" id="KW-0547">Nucleotide-binding</keyword>
<keyword evidence="4" id="KW-0067">ATP-binding</keyword>
<keyword evidence="8" id="KW-1185">Reference proteome</keyword>
<dbReference type="SUPFAM" id="SSF53659">
    <property type="entry name" value="Isocitrate/Isopropylmalate dehydrogenase-like"/>
    <property type="match status" value="1"/>
</dbReference>
<accession>A0A4S4DMV2</accession>
<dbReference type="Pfam" id="PF00152">
    <property type="entry name" value="tRNA-synt_2"/>
    <property type="match status" value="1"/>
</dbReference>
<evidence type="ECO:0000259" key="5">
    <source>
        <dbReference type="Pfam" id="PF00152"/>
    </source>
</evidence>
<proteinExistence type="inferred from homology"/>
<keyword evidence="2" id="KW-0436">Ligase</keyword>
<feature type="domain" description="Isopropylmalate dehydrogenase-like" evidence="6">
    <location>
        <begin position="185"/>
        <end position="218"/>
    </location>
</feature>
<dbReference type="GO" id="GO:0004824">
    <property type="term" value="F:lysine-tRNA ligase activity"/>
    <property type="evidence" value="ECO:0007669"/>
    <property type="project" value="TreeGrafter"/>
</dbReference>
<evidence type="ECO:0000313" key="8">
    <source>
        <dbReference type="Proteomes" id="UP000306102"/>
    </source>
</evidence>
<dbReference type="Pfam" id="PF00180">
    <property type="entry name" value="Iso_dh"/>
    <property type="match status" value="1"/>
</dbReference>
<evidence type="ECO:0000256" key="1">
    <source>
        <dbReference type="ARBA" id="ARBA00007769"/>
    </source>
</evidence>
<dbReference type="GO" id="GO:0005829">
    <property type="term" value="C:cytosol"/>
    <property type="evidence" value="ECO:0007669"/>
    <property type="project" value="TreeGrafter"/>
</dbReference>
<dbReference type="PANTHER" id="PTHR42918:SF9">
    <property type="entry name" value="LYSINE--TRNA LIGASE"/>
    <property type="match status" value="1"/>
</dbReference>
<dbReference type="GO" id="GO:0006430">
    <property type="term" value="P:lysyl-tRNA aminoacylation"/>
    <property type="evidence" value="ECO:0007669"/>
    <property type="project" value="TreeGrafter"/>
</dbReference>
<dbReference type="InterPro" id="IPR045864">
    <property type="entry name" value="aa-tRNA-synth_II/BPL/LPL"/>
</dbReference>
<feature type="domain" description="Aminoacyl-tRNA synthetase class II (D/K/N)" evidence="5">
    <location>
        <begin position="48"/>
        <end position="160"/>
    </location>
</feature>
<evidence type="ECO:0000313" key="7">
    <source>
        <dbReference type="EMBL" id="THG04341.1"/>
    </source>
</evidence>
<evidence type="ECO:0000256" key="4">
    <source>
        <dbReference type="ARBA" id="ARBA00022840"/>
    </source>
</evidence>
<comment type="similarity">
    <text evidence="1">Belongs to the isocitrate and isopropylmalate dehydrogenases family.</text>
</comment>
<dbReference type="Gene3D" id="3.40.718.10">
    <property type="entry name" value="Isopropylmalate Dehydrogenase"/>
    <property type="match status" value="1"/>
</dbReference>
<dbReference type="PANTHER" id="PTHR42918">
    <property type="entry name" value="LYSYL-TRNA SYNTHETASE"/>
    <property type="match status" value="1"/>
</dbReference>
<evidence type="ECO:0000256" key="2">
    <source>
        <dbReference type="ARBA" id="ARBA00022598"/>
    </source>
</evidence>